<evidence type="ECO:0000313" key="2">
    <source>
        <dbReference type="EMBL" id="EDT43679.1"/>
    </source>
</evidence>
<reference evidence="2 3" key="1">
    <citation type="submission" date="2008-03" db="EMBL/GenBank/DDBJ databases">
        <title>Sequencing of the draft genome and assembly of Burkholderia ambifaria MEX-5.</title>
        <authorList>
            <consortium name="US DOE Joint Genome Institute (JGI-PGF)"/>
            <person name="Copeland A."/>
            <person name="Lucas S."/>
            <person name="Lapidus A."/>
            <person name="Glavina del Rio T."/>
            <person name="Dalin E."/>
            <person name="Tice H."/>
            <person name="Bruce D."/>
            <person name="Goodwin L."/>
            <person name="Pitluck S."/>
            <person name="Larimer F."/>
            <person name="Land M.L."/>
            <person name="Hauser L."/>
            <person name="Tiedje J."/>
            <person name="Richardson P."/>
        </authorList>
    </citation>
    <scope>NUCLEOTIDE SEQUENCE [LARGE SCALE GENOMIC DNA]</scope>
    <source>
        <strain evidence="2 3">MEX-5</strain>
    </source>
</reference>
<proteinExistence type="predicted"/>
<evidence type="ECO:0000313" key="3">
    <source>
        <dbReference type="Proteomes" id="UP000004814"/>
    </source>
</evidence>
<dbReference type="NCBIfam" id="TIGR03355">
    <property type="entry name" value="VI_chp_2"/>
    <property type="match status" value="1"/>
</dbReference>
<dbReference type="PANTHER" id="PTHR35565">
    <property type="entry name" value="CYTOPLASMIC PROTEIN-RELATED"/>
    <property type="match status" value="1"/>
</dbReference>
<dbReference type="Pfam" id="PF05943">
    <property type="entry name" value="VipB"/>
    <property type="match status" value="1"/>
</dbReference>
<dbReference type="EMBL" id="ABLK01000010">
    <property type="protein sequence ID" value="EDT43679.1"/>
    <property type="molecule type" value="Genomic_DNA"/>
</dbReference>
<dbReference type="PANTHER" id="PTHR35565:SF1">
    <property type="entry name" value="TYPE VI SECRETION SYSTEM CONTRACTILE SHEATH LARGE SUBUNIT"/>
    <property type="match status" value="1"/>
</dbReference>
<dbReference type="InterPro" id="IPR010269">
    <property type="entry name" value="T6SS_TssC-like"/>
</dbReference>
<name>B1SYF0_9BURK</name>
<dbReference type="Proteomes" id="UP000004814">
    <property type="component" value="Unassembled WGS sequence"/>
</dbReference>
<dbReference type="InterPro" id="IPR044031">
    <property type="entry name" value="TssC1_N"/>
</dbReference>
<sequence length="300" mass="33339">MKSTETQHAGASETVVLDAPHGDIDSVYASLCSKINLKPVSEAPPLEAFRDNDMLSEASADERIARGMGAFLELVANASQPVDRLDKSLLDFHIGQLDRQISRQLDAVMHTQEFQALEARWRGLKMLVSRTDFRKNARIEVLDVSKDALQRDFEDTPELIQSGLYRLTYIEEYDTPGGQPISAMISDFEFANSPMDVALLRNISKVAAAAHMPFIGSVGPAFFGKQSMEEVAAIQDIGNYFDRAEYIKWKSFRDTDDARYVGLTMPRVLGRLPYGKDTAPVRAFNYEEAVKAPTTTSTCG</sequence>
<organism evidence="2 3">
    <name type="scientific">Burkholderia ambifaria MEX-5</name>
    <dbReference type="NCBI Taxonomy" id="396597"/>
    <lineage>
        <taxon>Bacteria</taxon>
        <taxon>Pseudomonadati</taxon>
        <taxon>Pseudomonadota</taxon>
        <taxon>Betaproteobacteria</taxon>
        <taxon>Burkholderiales</taxon>
        <taxon>Burkholderiaceae</taxon>
        <taxon>Burkholderia</taxon>
        <taxon>Burkholderia cepacia complex</taxon>
    </lineage>
</organism>
<dbReference type="AlphaFoldDB" id="B1SYF0"/>
<accession>B1SYF0</accession>
<feature type="domain" description="TssC1 N-terminal" evidence="1">
    <location>
        <begin position="93"/>
        <end position="295"/>
    </location>
</feature>
<dbReference type="PATRIC" id="fig|396597.7.peg.7897"/>
<protein>
    <submittedName>
        <fullName evidence="2">Type VI secretion protein, EvpB/VC_A0108 family</fullName>
    </submittedName>
</protein>
<evidence type="ECO:0000259" key="1">
    <source>
        <dbReference type="Pfam" id="PF05943"/>
    </source>
</evidence>
<gene>
    <name evidence="2" type="ORF">BamMEX5DRAFT_0566</name>
</gene>
<comment type="caution">
    <text evidence="2">The sequence shown here is derived from an EMBL/GenBank/DDBJ whole genome shotgun (WGS) entry which is preliminary data.</text>
</comment>